<protein>
    <submittedName>
        <fullName evidence="6">4Fe-4S binding domain-containing protein</fullName>
    </submittedName>
</protein>
<feature type="domain" description="4Fe-4S ferredoxin-type" evidence="5">
    <location>
        <begin position="67"/>
        <end position="93"/>
    </location>
</feature>
<dbReference type="Proteomes" id="UP000183994">
    <property type="component" value="Unassembled WGS sequence"/>
</dbReference>
<dbReference type="Gene3D" id="3.30.70.20">
    <property type="match status" value="1"/>
</dbReference>
<evidence type="ECO:0000259" key="5">
    <source>
        <dbReference type="PROSITE" id="PS51379"/>
    </source>
</evidence>
<keyword evidence="1" id="KW-0004">4Fe-4S</keyword>
<dbReference type="SUPFAM" id="SSF54862">
    <property type="entry name" value="4Fe-4S ferredoxins"/>
    <property type="match status" value="1"/>
</dbReference>
<organism evidence="6 7">
    <name type="scientific">Desulfatibacillum alkenivorans DSM 16219</name>
    <dbReference type="NCBI Taxonomy" id="1121393"/>
    <lineage>
        <taxon>Bacteria</taxon>
        <taxon>Pseudomonadati</taxon>
        <taxon>Thermodesulfobacteriota</taxon>
        <taxon>Desulfobacteria</taxon>
        <taxon>Desulfobacterales</taxon>
        <taxon>Desulfatibacillaceae</taxon>
        <taxon>Desulfatibacillum</taxon>
    </lineage>
</organism>
<dbReference type="PROSITE" id="PS51379">
    <property type="entry name" value="4FE4S_FER_2"/>
    <property type="match status" value="2"/>
</dbReference>
<keyword evidence="4" id="KW-0411">Iron-sulfur</keyword>
<reference evidence="7" key="1">
    <citation type="submission" date="2016-11" db="EMBL/GenBank/DDBJ databases">
        <authorList>
            <person name="Varghese N."/>
            <person name="Submissions S."/>
        </authorList>
    </citation>
    <scope>NUCLEOTIDE SEQUENCE [LARGE SCALE GENOMIC DNA]</scope>
    <source>
        <strain evidence="7">DSM 16219</strain>
    </source>
</reference>
<proteinExistence type="predicted"/>
<dbReference type="GO" id="GO:0046872">
    <property type="term" value="F:metal ion binding"/>
    <property type="evidence" value="ECO:0007669"/>
    <property type="project" value="UniProtKB-KW"/>
</dbReference>
<evidence type="ECO:0000313" key="7">
    <source>
        <dbReference type="Proteomes" id="UP000183994"/>
    </source>
</evidence>
<evidence type="ECO:0000256" key="2">
    <source>
        <dbReference type="ARBA" id="ARBA00022723"/>
    </source>
</evidence>
<dbReference type="RefSeq" id="WP_139264672.1">
    <property type="nucleotide sequence ID" value="NZ_FQZU01000009.1"/>
</dbReference>
<dbReference type="EMBL" id="FQZU01000009">
    <property type="protein sequence ID" value="SHJ61914.1"/>
    <property type="molecule type" value="Genomic_DNA"/>
</dbReference>
<dbReference type="OrthoDB" id="9798098at2"/>
<accession>A0A1M6KSQ9</accession>
<keyword evidence="2" id="KW-0479">Metal-binding</keyword>
<name>A0A1M6KSQ9_9BACT</name>
<dbReference type="PANTHER" id="PTHR43687:SF2">
    <property type="entry name" value="FERREDOXIN 3"/>
    <property type="match status" value="1"/>
</dbReference>
<dbReference type="InterPro" id="IPR050572">
    <property type="entry name" value="Fe-S_Ferredoxin"/>
</dbReference>
<gene>
    <name evidence="6" type="ORF">SAMN02745216_01984</name>
</gene>
<dbReference type="STRING" id="1121393.SAMN02745216_01984"/>
<evidence type="ECO:0000313" key="6">
    <source>
        <dbReference type="EMBL" id="SHJ61914.1"/>
    </source>
</evidence>
<evidence type="ECO:0000256" key="3">
    <source>
        <dbReference type="ARBA" id="ARBA00023004"/>
    </source>
</evidence>
<dbReference type="PROSITE" id="PS00198">
    <property type="entry name" value="4FE4S_FER_1"/>
    <property type="match status" value="2"/>
</dbReference>
<dbReference type="InterPro" id="IPR017900">
    <property type="entry name" value="4Fe4S_Fe_S_CS"/>
</dbReference>
<dbReference type="Pfam" id="PF00037">
    <property type="entry name" value="Fer4"/>
    <property type="match status" value="1"/>
</dbReference>
<keyword evidence="7" id="KW-1185">Reference proteome</keyword>
<keyword evidence="3" id="KW-0408">Iron</keyword>
<sequence length="116" mass="12725">MDSIDNLEKITIPGNTPYVEPVNLGMIKQARAVVSLTPETDMDKCGQCGLCAEVCPANAIDPDDVSQINKWECMICFACIKFCPNQAKQMTDPNFNGAIGQLQAACQIRKEPELFL</sequence>
<evidence type="ECO:0000256" key="1">
    <source>
        <dbReference type="ARBA" id="ARBA00022485"/>
    </source>
</evidence>
<dbReference type="GO" id="GO:0051539">
    <property type="term" value="F:4 iron, 4 sulfur cluster binding"/>
    <property type="evidence" value="ECO:0007669"/>
    <property type="project" value="UniProtKB-KW"/>
</dbReference>
<evidence type="ECO:0000256" key="4">
    <source>
        <dbReference type="ARBA" id="ARBA00023014"/>
    </source>
</evidence>
<dbReference type="InterPro" id="IPR017896">
    <property type="entry name" value="4Fe4S_Fe-S-bd"/>
</dbReference>
<dbReference type="AlphaFoldDB" id="A0A1M6KSQ9"/>
<dbReference type="PANTHER" id="PTHR43687">
    <property type="entry name" value="ADENYLYLSULFATE REDUCTASE, BETA SUBUNIT"/>
    <property type="match status" value="1"/>
</dbReference>
<feature type="domain" description="4Fe-4S ferredoxin-type" evidence="5">
    <location>
        <begin position="36"/>
        <end position="65"/>
    </location>
</feature>